<reference evidence="1" key="1">
    <citation type="submission" date="2020-08" db="EMBL/GenBank/DDBJ databases">
        <title>Bridging the membrane lipid divide: bacteria of the FCB group superphylum have the potential to synthesize archaeal ether lipids.</title>
        <authorList>
            <person name="Villanueva L."/>
            <person name="von Meijenfeldt F.A.B."/>
            <person name="Westbye A.B."/>
            <person name="Yadav S."/>
            <person name="Hopmans E.C."/>
            <person name="Dutilh B.E."/>
            <person name="Sinninghe Damste J.S."/>
        </authorList>
    </citation>
    <scope>NUCLEOTIDE SEQUENCE</scope>
    <source>
        <strain evidence="1">NIOZ-UU159</strain>
    </source>
</reference>
<name>A0A7S9SV59_9VIRU</name>
<gene>
    <name evidence="1" type="ORF">NIOZUU159_00320</name>
</gene>
<proteinExistence type="predicted"/>
<dbReference type="EMBL" id="MW030607">
    <property type="protein sequence ID" value="QPI16823.1"/>
    <property type="molecule type" value="Genomic_DNA"/>
</dbReference>
<sequence>MTINLKNYIENTHKCYIDDNFGNGKILCAIKK</sequence>
<organism evidence="1">
    <name type="scientific">Virus NIOZ-UU159</name>
    <dbReference type="NCBI Taxonomy" id="2763270"/>
    <lineage>
        <taxon>Viruses</taxon>
    </lineage>
</organism>
<protein>
    <submittedName>
        <fullName evidence="1">Uncharacterized protein</fullName>
    </submittedName>
</protein>
<evidence type="ECO:0000313" key="1">
    <source>
        <dbReference type="EMBL" id="QPI16823.1"/>
    </source>
</evidence>
<accession>A0A7S9SV59</accession>